<dbReference type="Gene3D" id="3.60.60.10">
    <property type="entry name" value="Penicillin V Acylase, Chain A"/>
    <property type="match status" value="1"/>
</dbReference>
<dbReference type="EMBL" id="PSZM01000047">
    <property type="protein sequence ID" value="PQL89488.1"/>
    <property type="molecule type" value="Genomic_DNA"/>
</dbReference>
<keyword evidence="4" id="KW-1185">Reference proteome</keyword>
<reference evidence="3 4" key="1">
    <citation type="submission" date="2018-02" db="EMBL/GenBank/DDBJ databases">
        <title>Genome sequences of Apibacter spp., gut symbionts of Asian honey bees.</title>
        <authorList>
            <person name="Kwong W.K."/>
            <person name="Steele M.I."/>
            <person name="Moran N.A."/>
        </authorList>
    </citation>
    <scope>NUCLEOTIDE SEQUENCE [LARGE SCALE GENOMIC DNA]</scope>
    <source>
        <strain evidence="4">wkB301</strain>
    </source>
</reference>
<comment type="caution">
    <text evidence="3">The sequence shown here is derived from an EMBL/GenBank/DDBJ whole genome shotgun (WGS) entry which is preliminary data.</text>
</comment>
<dbReference type="OrthoDB" id="238427at2"/>
<keyword evidence="1" id="KW-0732">Signal</keyword>
<evidence type="ECO:0000256" key="1">
    <source>
        <dbReference type="SAM" id="SignalP"/>
    </source>
</evidence>
<evidence type="ECO:0000259" key="2">
    <source>
        <dbReference type="Pfam" id="PF03417"/>
    </source>
</evidence>
<organism evidence="3 4">
    <name type="scientific">Apibacter adventoris</name>
    <dbReference type="NCBI Taxonomy" id="1679466"/>
    <lineage>
        <taxon>Bacteria</taxon>
        <taxon>Pseudomonadati</taxon>
        <taxon>Bacteroidota</taxon>
        <taxon>Flavobacteriia</taxon>
        <taxon>Flavobacteriales</taxon>
        <taxon>Weeksellaceae</taxon>
        <taxon>Apibacter</taxon>
    </lineage>
</organism>
<dbReference type="Pfam" id="PF03417">
    <property type="entry name" value="AAT"/>
    <property type="match status" value="1"/>
</dbReference>
<protein>
    <recommendedName>
        <fullName evidence="2">Peptidase C45 hydrolase domain-containing protein</fullName>
    </recommendedName>
</protein>
<sequence>MKKYAIWGIVFMLFLSVRFLHACTTAVVSGKATPDGRPILYKNRDTQTLHSRLIYSTQGKYSFIGMVNPMDIEEKSVLNGHNSAGFAIINSDSYNINYPALKDEERQDGEIMRLALETCATLEDFENLLNHLSKPLRLSSNFGVIDAKGGAAYYETNNTGFTKFDANDPIIAPFGYIIRTNYSFSGLINEGKGYSRYMQAQELLYNASLNNNLTPRFFLQDVSKCLVHGLTKVNLNQYKEKFAAFRDFIPRYFTASAVVFQGVKTNESPSLTTAWTILGSTLGSVTIPLWLNNKHILPKILIADKQQKTLMDEWASCIKKKLFPIERGEGNDYINVEELLKILPKIYVTENNIFKKSEKYLNLWRKNGRLNEKEITDFYQWIDDYVPQLYLE</sequence>
<feature type="signal peptide" evidence="1">
    <location>
        <begin position="1"/>
        <end position="22"/>
    </location>
</feature>
<feature type="chain" id="PRO_5015553580" description="Peptidase C45 hydrolase domain-containing protein" evidence="1">
    <location>
        <begin position="23"/>
        <end position="392"/>
    </location>
</feature>
<dbReference type="AlphaFoldDB" id="A0A2S8A4K0"/>
<name>A0A2S8A4K0_9FLAO</name>
<feature type="domain" description="Peptidase C45 hydrolase" evidence="2">
    <location>
        <begin position="34"/>
        <end position="183"/>
    </location>
</feature>
<dbReference type="InterPro" id="IPR005079">
    <property type="entry name" value="Peptidase_C45_hydrolase"/>
</dbReference>
<dbReference type="Proteomes" id="UP000238042">
    <property type="component" value="Unassembled WGS sequence"/>
</dbReference>
<proteinExistence type="predicted"/>
<accession>A0A2S8A4K0</accession>
<evidence type="ECO:0000313" key="4">
    <source>
        <dbReference type="Proteomes" id="UP000238042"/>
    </source>
</evidence>
<dbReference type="RefSeq" id="WP_105247870.1">
    <property type="nucleotide sequence ID" value="NZ_PSZM01000047.1"/>
</dbReference>
<gene>
    <name evidence="3" type="ORF">C4S77_12675</name>
</gene>
<evidence type="ECO:0000313" key="3">
    <source>
        <dbReference type="EMBL" id="PQL89488.1"/>
    </source>
</evidence>